<organism evidence="1 2">
    <name type="scientific">Candidatus Phocaeicola excrementipullorum</name>
    <dbReference type="NCBI Taxonomy" id="2838731"/>
    <lineage>
        <taxon>Bacteria</taxon>
        <taxon>Pseudomonadati</taxon>
        <taxon>Bacteroidota</taxon>
        <taxon>Bacteroidia</taxon>
        <taxon>Bacteroidales</taxon>
        <taxon>Bacteroidaceae</taxon>
        <taxon>Phocaeicola</taxon>
    </lineage>
</organism>
<accession>A0A948TPK0</accession>
<dbReference type="Pfam" id="PF13149">
    <property type="entry name" value="Mfa_like_1"/>
    <property type="match status" value="1"/>
</dbReference>
<dbReference type="InterPro" id="IPR042278">
    <property type="entry name" value="Mfa-like_1_N"/>
</dbReference>
<dbReference type="Proteomes" id="UP000784286">
    <property type="component" value="Unassembled WGS sequence"/>
</dbReference>
<dbReference type="NCBIfam" id="NF038128">
    <property type="entry name" value="choice_anch_J"/>
    <property type="match status" value="1"/>
</dbReference>
<evidence type="ECO:0000313" key="2">
    <source>
        <dbReference type="Proteomes" id="UP000784286"/>
    </source>
</evidence>
<gene>
    <name evidence="1" type="ORF">H9928_12210</name>
</gene>
<dbReference type="CDD" id="cd13120">
    <property type="entry name" value="BF2867_like_N"/>
    <property type="match status" value="1"/>
</dbReference>
<comment type="caution">
    <text evidence="1">The sequence shown here is derived from an EMBL/GenBank/DDBJ whole genome shotgun (WGS) entry which is preliminary data.</text>
</comment>
<sequence length="635" mass="68806">MKLSNLFYLGALSALVLTGCKDNDDNSEWMTDGVVFTSHIEGMVSRASGSAWSDGDKVGIYMSAGGTDFENYEYTASADGALTAAGKTLKYPEEGTADFFAYYPYQTSISNKTYAVNVSDQSDPTKIDLLYATKTGISNGEAVNFAFSHQLSQIVINVSHDETIASLNGLKIQVKGMNTQASFALADGTLTSTDSKADFDMNVNAEGTTAEAIILPTADLTGAQLVFTLADGKSFGWDLTQSDVSSFDKGTKYTYNASLSMTNGQPSADMGNATIDDWTTKPGGDINVDFGEGTQTGGEVVVLDASFANDMSGFTIDEVSNTASENIWKQDPSFGNISAKAYIDGQNHASESWLISPVIDLTSATSATLSFEHALGYAYGQGATNQTLQIKKEGEENWTQLSFTYPDEDNASAFISSGNIDLKDYAGAKVQIAFKYISTTENAATWRIKNLKVVANGNSGTVEPDPEPEPTPTGSNLLTNPGFEDWTATLPTAWDNASYNTGEIVKETTIKHGGNNSLRQTSESGTNKIQQEVAITSGKKYRISYWFLDNDTKASSRYWFAIVGSDNKTITDINDQIQQQEYSTDNAEWQNVVIQFTAPTGAAKLRYEVRTYRNIDSNEAGGYIYYDDMELTEVQ</sequence>
<dbReference type="Gene3D" id="2.60.40.2620">
    <property type="entry name" value="Fimbrillin-like"/>
    <property type="match status" value="1"/>
</dbReference>
<proteinExistence type="predicted"/>
<dbReference type="EMBL" id="JAHLFJ010000110">
    <property type="protein sequence ID" value="MBU3857276.1"/>
    <property type="molecule type" value="Genomic_DNA"/>
</dbReference>
<dbReference type="InterPro" id="IPR025049">
    <property type="entry name" value="Mfa-like_1"/>
</dbReference>
<dbReference type="InterPro" id="IPR008979">
    <property type="entry name" value="Galactose-bd-like_sf"/>
</dbReference>
<dbReference type="Gene3D" id="2.60.40.2630">
    <property type="match status" value="1"/>
</dbReference>
<name>A0A948TPK0_9BACT</name>
<dbReference type="Gene3D" id="2.60.120.260">
    <property type="entry name" value="Galactose-binding domain-like"/>
    <property type="match status" value="1"/>
</dbReference>
<dbReference type="CDD" id="cd13121">
    <property type="entry name" value="BF2867_like_C"/>
    <property type="match status" value="1"/>
</dbReference>
<reference evidence="1" key="2">
    <citation type="submission" date="2021-04" db="EMBL/GenBank/DDBJ databases">
        <authorList>
            <person name="Gilroy R."/>
        </authorList>
    </citation>
    <scope>NUCLEOTIDE SEQUENCE</scope>
    <source>
        <strain evidence="1">8470</strain>
    </source>
</reference>
<protein>
    <submittedName>
        <fullName evidence="1">Fimbrillin family protein</fullName>
    </submittedName>
</protein>
<evidence type="ECO:0000313" key="1">
    <source>
        <dbReference type="EMBL" id="MBU3857276.1"/>
    </source>
</evidence>
<reference evidence="1" key="1">
    <citation type="journal article" date="2021" name="PeerJ">
        <title>Extensive microbial diversity within the chicken gut microbiome revealed by metagenomics and culture.</title>
        <authorList>
            <person name="Gilroy R."/>
            <person name="Ravi A."/>
            <person name="Getino M."/>
            <person name="Pursley I."/>
            <person name="Horton D.L."/>
            <person name="Alikhan N.F."/>
            <person name="Baker D."/>
            <person name="Gharbi K."/>
            <person name="Hall N."/>
            <person name="Watson M."/>
            <person name="Adriaenssens E.M."/>
            <person name="Foster-Nyarko E."/>
            <person name="Jarju S."/>
            <person name="Secka A."/>
            <person name="Antonio M."/>
            <person name="Oren A."/>
            <person name="Chaudhuri R.R."/>
            <person name="La Ragione R."/>
            <person name="Hildebrand F."/>
            <person name="Pallen M.J."/>
        </authorList>
    </citation>
    <scope>NUCLEOTIDE SEQUENCE</scope>
    <source>
        <strain evidence="1">8470</strain>
    </source>
</reference>
<dbReference type="AlphaFoldDB" id="A0A948TPK0"/>
<dbReference type="PROSITE" id="PS51257">
    <property type="entry name" value="PROKAR_LIPOPROTEIN"/>
    <property type="match status" value="1"/>
</dbReference>
<dbReference type="SUPFAM" id="SSF49785">
    <property type="entry name" value="Galactose-binding domain-like"/>
    <property type="match status" value="1"/>
</dbReference>